<comment type="similarity">
    <text evidence="1">Belongs to the sulfatase family.</text>
</comment>
<dbReference type="EMBL" id="ACHB01000070">
    <property type="protein sequence ID" value="EEI91390.1"/>
    <property type="molecule type" value="Genomic_DNA"/>
</dbReference>
<reference evidence="4 5" key="1">
    <citation type="submission" date="2009-01" db="EMBL/GenBank/DDBJ databases">
        <authorList>
            <person name="Qin X."/>
            <person name="Bachman B."/>
            <person name="Battles P."/>
            <person name="Bell A."/>
            <person name="Bess C."/>
            <person name="Bickham C."/>
            <person name="Chaboub L."/>
            <person name="Chen D."/>
            <person name="Coyle M."/>
            <person name="Deiros D.R."/>
            <person name="Dinh H."/>
            <person name="Forbes L."/>
            <person name="Fowler G."/>
            <person name="Francisco L."/>
            <person name="Fu Q."/>
            <person name="Gubbala S."/>
            <person name="Hale W."/>
            <person name="Han Y."/>
            <person name="Hemphill L."/>
            <person name="Highlander S.K."/>
            <person name="Hirani K."/>
            <person name="Hogues M."/>
            <person name="Jackson L."/>
            <person name="Jakkamsetti A."/>
            <person name="Javaid M."/>
            <person name="Jiang H."/>
            <person name="Korchina V."/>
            <person name="Kovar C."/>
            <person name="Lara F."/>
            <person name="Lee S."/>
            <person name="Mata R."/>
            <person name="Mathew T."/>
            <person name="Moen C."/>
            <person name="Morales K."/>
            <person name="Munidasa M."/>
            <person name="Nazareth L."/>
            <person name="Ngo R."/>
            <person name="Nguyen L."/>
            <person name="Okwuonu G."/>
            <person name="Ongeri F."/>
            <person name="Patil S."/>
            <person name="Petrosino J."/>
            <person name="Pham C."/>
            <person name="Pham P."/>
            <person name="Pu L.-L."/>
            <person name="Puazo M."/>
            <person name="Raj R."/>
            <person name="Reid J."/>
            <person name="Rouhana J."/>
            <person name="Saada N."/>
            <person name="Shang Y."/>
            <person name="Simmons D."/>
            <person name="Thornton R."/>
            <person name="Warren J."/>
            <person name="Weissenberger G."/>
            <person name="Zhang J."/>
            <person name="Zhang L."/>
            <person name="Zhou C."/>
            <person name="Zhu D."/>
            <person name="Muzny D."/>
            <person name="Worley K."/>
            <person name="Gibbs R."/>
        </authorList>
    </citation>
    <scope>NUCLEOTIDE SEQUENCE [LARGE SCALE GENOMIC DNA]</scope>
    <source>
        <strain evidence="4 5">ATCC 33300</strain>
    </source>
</reference>
<sequence>MSVKHICSYISLTVFLFVGQQIQAQDKQKPNVLMIYVDDLGYGDLSIYGGQDIETPHLDELATSGIRFTNAHAAASTCTPSRYALMTGNNPYRAKGTGILPGDAALIIPQDKITLPKVFHQQGYTTGIVGKWHLGLGEQVEKDWNGKIAPGPLEVGYDYSFIFPATADRVPTVFLENHYVLAADAKDPIQVNYRQKIGNEPTGKENPELLKLHASPGQGHDNTIVNGIGRIGWMTGGKDARWADEELTLTFFEKAKEFIKTNQKKPFFLCYNATEPHVPRMPATLFKGKSKLGLRGDAILQLDYTVGQLVQELKNNGLYENTIIIFTSDNGPVLDDGYADQAVEKSANHDAFGGWRGGKYSAFEAGSRVPFLVSWPAVIKGGQQSDALIGQVDLLASFAGQLGVSYPKDQAVDSQNQWKTLIGTDKKGRTYLVKSSGTFSIIQGDYKYIKPRKGAKIDKAVNIELGNDEQPQLYNLRTDKAEKENIAAKHTNKVKELEQLLQSQL</sequence>
<dbReference type="AlphaFoldDB" id="C2G0L0"/>
<dbReference type="HOGENOM" id="CLU_006332_10_3_10"/>
<dbReference type="Pfam" id="PF00884">
    <property type="entry name" value="Sulfatase"/>
    <property type="match status" value="1"/>
</dbReference>
<dbReference type="Gene3D" id="3.40.720.10">
    <property type="entry name" value="Alkaline Phosphatase, subunit A"/>
    <property type="match status" value="1"/>
</dbReference>
<dbReference type="InterPro" id="IPR000917">
    <property type="entry name" value="Sulfatase_N"/>
</dbReference>
<evidence type="ECO:0000256" key="2">
    <source>
        <dbReference type="ARBA" id="ARBA00022801"/>
    </source>
</evidence>
<dbReference type="PROSITE" id="PS00523">
    <property type="entry name" value="SULFATASE_1"/>
    <property type="match status" value="1"/>
</dbReference>
<protein>
    <submittedName>
        <fullName evidence="4">Arylsulfatase</fullName>
        <ecNumber evidence="4">3.1.6.-</ecNumber>
    </submittedName>
</protein>
<dbReference type="CDD" id="cd16143">
    <property type="entry name" value="ARS_like"/>
    <property type="match status" value="1"/>
</dbReference>
<gene>
    <name evidence="4" type="ORF">HMPREF0765_3110</name>
</gene>
<dbReference type="Proteomes" id="UP000006241">
    <property type="component" value="Unassembled WGS sequence"/>
</dbReference>
<evidence type="ECO:0000313" key="4">
    <source>
        <dbReference type="EMBL" id="EEI91390.1"/>
    </source>
</evidence>
<dbReference type="PANTHER" id="PTHR43751:SF6">
    <property type="entry name" value="N-ACETYLGALACTOSAMINE-6-O-SULFATASE"/>
    <property type="match status" value="1"/>
</dbReference>
<dbReference type="InterPro" id="IPR024607">
    <property type="entry name" value="Sulfatase_CS"/>
</dbReference>
<dbReference type="RefSeq" id="WP_003008821.1">
    <property type="nucleotide sequence ID" value="NZ_GG668632.1"/>
</dbReference>
<keyword evidence="2 4" id="KW-0378">Hydrolase</keyword>
<accession>C2G0L0</accession>
<evidence type="ECO:0000313" key="5">
    <source>
        <dbReference type="Proteomes" id="UP000006241"/>
    </source>
</evidence>
<comment type="caution">
    <text evidence="4">The sequence shown here is derived from an EMBL/GenBank/DDBJ whole genome shotgun (WGS) entry which is preliminary data.</text>
</comment>
<dbReference type="PANTHER" id="PTHR43751">
    <property type="entry name" value="SULFATASE"/>
    <property type="match status" value="1"/>
</dbReference>
<dbReference type="EC" id="3.1.6.-" evidence="4"/>
<organism evidence="4 5">
    <name type="scientific">Sphingobacterium spiritivorum ATCC 33300</name>
    <dbReference type="NCBI Taxonomy" id="525372"/>
    <lineage>
        <taxon>Bacteria</taxon>
        <taxon>Pseudomonadati</taxon>
        <taxon>Bacteroidota</taxon>
        <taxon>Sphingobacteriia</taxon>
        <taxon>Sphingobacteriales</taxon>
        <taxon>Sphingobacteriaceae</taxon>
        <taxon>Sphingobacterium</taxon>
    </lineage>
</organism>
<evidence type="ECO:0000256" key="1">
    <source>
        <dbReference type="ARBA" id="ARBA00008779"/>
    </source>
</evidence>
<feature type="domain" description="Sulfatase N-terminal" evidence="3">
    <location>
        <begin position="30"/>
        <end position="404"/>
    </location>
</feature>
<dbReference type="GO" id="GO:0016787">
    <property type="term" value="F:hydrolase activity"/>
    <property type="evidence" value="ECO:0007669"/>
    <property type="project" value="UniProtKB-KW"/>
</dbReference>
<proteinExistence type="inferred from homology"/>
<dbReference type="Gene3D" id="3.30.1120.10">
    <property type="match status" value="1"/>
</dbReference>
<dbReference type="PROSITE" id="PS00149">
    <property type="entry name" value="SULFATASE_2"/>
    <property type="match status" value="1"/>
</dbReference>
<dbReference type="InterPro" id="IPR017850">
    <property type="entry name" value="Alkaline_phosphatase_core_sf"/>
</dbReference>
<name>C2G0L0_SPHSI</name>
<evidence type="ECO:0000259" key="3">
    <source>
        <dbReference type="Pfam" id="PF00884"/>
    </source>
</evidence>
<dbReference type="SUPFAM" id="SSF53649">
    <property type="entry name" value="Alkaline phosphatase-like"/>
    <property type="match status" value="1"/>
</dbReference>
<dbReference type="InterPro" id="IPR052701">
    <property type="entry name" value="GAG_Ulvan_Degrading_Sulfatases"/>
</dbReference>